<feature type="signal peptide" evidence="1">
    <location>
        <begin position="1"/>
        <end position="16"/>
    </location>
</feature>
<dbReference type="AlphaFoldDB" id="S8APL5"/>
<dbReference type="HOGENOM" id="CLU_2037973_0_0_1"/>
<evidence type="ECO:0000313" key="3">
    <source>
        <dbReference type="Proteomes" id="UP000015100"/>
    </source>
</evidence>
<comment type="caution">
    <text evidence="2">The sequence shown here is derived from an EMBL/GenBank/DDBJ whole genome shotgun (WGS) entry which is preliminary data.</text>
</comment>
<dbReference type="Proteomes" id="UP000015100">
    <property type="component" value="Unassembled WGS sequence"/>
</dbReference>
<evidence type="ECO:0000256" key="1">
    <source>
        <dbReference type="SAM" id="SignalP"/>
    </source>
</evidence>
<accession>S8APL5</accession>
<name>S8APL5_DACHA</name>
<feature type="chain" id="PRO_5004548087" evidence="1">
    <location>
        <begin position="17"/>
        <end position="121"/>
    </location>
</feature>
<sequence length="121" mass="13279">MKVSFIIASAAIFAAAHSLAVIDPARTNACKRPMDDGCAQLCKKCMPANAAPTTINQCFDTSKFDKLCIPPPPTPAKYKNIDCDKVTPKDPKEVLKGECAVLCKFAKKSNDWKEFEEHCKN</sequence>
<protein>
    <submittedName>
        <fullName evidence="2">Uncharacterized protein</fullName>
    </submittedName>
</protein>
<dbReference type="EMBL" id="AQGS01000029">
    <property type="protein sequence ID" value="EPS44885.1"/>
    <property type="molecule type" value="Genomic_DNA"/>
</dbReference>
<organism evidence="2 3">
    <name type="scientific">Dactylellina haptotyla (strain CBS 200.50)</name>
    <name type="common">Nematode-trapping fungus</name>
    <name type="synonym">Monacrosporium haptotylum</name>
    <dbReference type="NCBI Taxonomy" id="1284197"/>
    <lineage>
        <taxon>Eukaryota</taxon>
        <taxon>Fungi</taxon>
        <taxon>Dikarya</taxon>
        <taxon>Ascomycota</taxon>
        <taxon>Pezizomycotina</taxon>
        <taxon>Orbiliomycetes</taxon>
        <taxon>Orbiliales</taxon>
        <taxon>Orbiliaceae</taxon>
        <taxon>Dactylellina</taxon>
    </lineage>
</organism>
<dbReference type="OrthoDB" id="5401022at2759"/>
<evidence type="ECO:0000313" key="2">
    <source>
        <dbReference type="EMBL" id="EPS44885.1"/>
    </source>
</evidence>
<proteinExistence type="predicted"/>
<gene>
    <name evidence="2" type="ORF">H072_1122</name>
</gene>
<reference evidence="3" key="2">
    <citation type="submission" date="2013-04" db="EMBL/GenBank/DDBJ databases">
        <title>Genomic mechanisms accounting for the adaptation to parasitism in nematode-trapping fungi.</title>
        <authorList>
            <person name="Ahren D.G."/>
        </authorList>
    </citation>
    <scope>NUCLEOTIDE SEQUENCE [LARGE SCALE GENOMIC DNA]</scope>
    <source>
        <strain evidence="3">CBS 200.50</strain>
    </source>
</reference>
<keyword evidence="3" id="KW-1185">Reference proteome</keyword>
<reference evidence="2 3" key="1">
    <citation type="journal article" date="2013" name="PLoS Genet.">
        <title>Genomic mechanisms accounting for the adaptation to parasitism in nematode-trapping fungi.</title>
        <authorList>
            <person name="Meerupati T."/>
            <person name="Andersson K.M."/>
            <person name="Friman E."/>
            <person name="Kumar D."/>
            <person name="Tunlid A."/>
            <person name="Ahren D."/>
        </authorList>
    </citation>
    <scope>NUCLEOTIDE SEQUENCE [LARGE SCALE GENOMIC DNA]</scope>
    <source>
        <strain evidence="2 3">CBS 200.50</strain>
    </source>
</reference>
<keyword evidence="1" id="KW-0732">Signal</keyword>